<evidence type="ECO:0000256" key="13">
    <source>
        <dbReference type="ARBA" id="ARBA00023192"/>
    </source>
</evidence>
<dbReference type="PANTHER" id="PTHR19384:SF128">
    <property type="entry name" value="NADPH OXIDOREDUCTASE A"/>
    <property type="match status" value="1"/>
</dbReference>
<dbReference type="GO" id="GO:0051539">
    <property type="term" value="F:4 iron, 4 sulfur cluster binding"/>
    <property type="evidence" value="ECO:0007669"/>
    <property type="project" value="UniProtKB-KW"/>
</dbReference>
<dbReference type="GO" id="GO:0046872">
    <property type="term" value="F:metal ion binding"/>
    <property type="evidence" value="ECO:0007669"/>
    <property type="project" value="UniProtKB-KW"/>
</dbReference>
<accession>A0A517P1W6</accession>
<dbReference type="InterPro" id="IPR007202">
    <property type="entry name" value="4Fe-4S_dom"/>
</dbReference>
<evidence type="ECO:0000256" key="3">
    <source>
        <dbReference type="ARBA" id="ARBA00012604"/>
    </source>
</evidence>
<comment type="cofactor">
    <cofactor evidence="1">
        <name>FMN</name>
        <dbReference type="ChEBI" id="CHEBI:58210"/>
    </cofactor>
</comment>
<dbReference type="Proteomes" id="UP000319817">
    <property type="component" value="Chromosome"/>
</dbReference>
<dbReference type="EMBL" id="CP036526">
    <property type="protein sequence ID" value="QDT13343.1"/>
    <property type="molecule type" value="Genomic_DNA"/>
</dbReference>
<keyword evidence="13" id="KW-0028">Amino-acid biosynthesis</keyword>
<evidence type="ECO:0000256" key="6">
    <source>
        <dbReference type="ARBA" id="ARBA00022643"/>
    </source>
</evidence>
<keyword evidence="13" id="KW-0198">Cysteine biosynthesis</keyword>
<dbReference type="GO" id="GO:0004783">
    <property type="term" value="F:sulfite reductase (NADPH) activity"/>
    <property type="evidence" value="ECO:0007669"/>
    <property type="project" value="UniProtKB-EC"/>
</dbReference>
<comment type="catalytic activity">
    <reaction evidence="14">
        <text>hydrogen sulfide + 3 NADP(+) + 3 H2O = sulfite + 3 NADPH + 4 H(+)</text>
        <dbReference type="Rhea" id="RHEA:13801"/>
        <dbReference type="ChEBI" id="CHEBI:15377"/>
        <dbReference type="ChEBI" id="CHEBI:15378"/>
        <dbReference type="ChEBI" id="CHEBI:17359"/>
        <dbReference type="ChEBI" id="CHEBI:29919"/>
        <dbReference type="ChEBI" id="CHEBI:57783"/>
        <dbReference type="ChEBI" id="CHEBI:58349"/>
        <dbReference type="EC" id="1.8.1.2"/>
    </reaction>
</comment>
<keyword evidence="19" id="KW-1185">Reference proteome</keyword>
<dbReference type="InterPro" id="IPR001433">
    <property type="entry name" value="OxRdtase_FAD/NAD-bd"/>
</dbReference>
<dbReference type="PANTHER" id="PTHR19384">
    <property type="entry name" value="NITRIC OXIDE SYNTHASE-RELATED"/>
    <property type="match status" value="1"/>
</dbReference>
<evidence type="ECO:0000313" key="18">
    <source>
        <dbReference type="EMBL" id="QDT13343.1"/>
    </source>
</evidence>
<dbReference type="GO" id="GO:0019344">
    <property type="term" value="P:cysteine biosynthetic process"/>
    <property type="evidence" value="ECO:0007669"/>
    <property type="project" value="UniProtKB-KW"/>
</dbReference>
<keyword evidence="9" id="KW-0521">NADP</keyword>
<evidence type="ECO:0000259" key="17">
    <source>
        <dbReference type="PROSITE" id="PS51656"/>
    </source>
</evidence>
<evidence type="ECO:0000256" key="5">
    <source>
        <dbReference type="ARBA" id="ARBA00022630"/>
    </source>
</evidence>
<dbReference type="GO" id="GO:0050660">
    <property type="term" value="F:flavin adenine dinucleotide binding"/>
    <property type="evidence" value="ECO:0007669"/>
    <property type="project" value="TreeGrafter"/>
</dbReference>
<feature type="domain" description="FAD-binding FR-type" evidence="16">
    <location>
        <begin position="173"/>
        <end position="388"/>
    </location>
</feature>
<dbReference type="RefSeq" id="WP_145421090.1">
    <property type="nucleotide sequence ID" value="NZ_CP036526.1"/>
</dbReference>
<evidence type="ECO:0000256" key="12">
    <source>
        <dbReference type="ARBA" id="ARBA00023014"/>
    </source>
</evidence>
<protein>
    <recommendedName>
        <fullName evidence="3">assimilatory sulfite reductase (NADPH)</fullName>
        <ecNumber evidence="3">1.8.1.2</ecNumber>
    </recommendedName>
</protein>
<keyword evidence="4" id="KW-0004">4Fe-4S</keyword>
<dbReference type="EC" id="1.8.1.2" evidence="3"/>
<evidence type="ECO:0000259" key="16">
    <source>
        <dbReference type="PROSITE" id="PS51384"/>
    </source>
</evidence>
<dbReference type="OrthoDB" id="9789468at2"/>
<dbReference type="AlphaFoldDB" id="A0A517P1W6"/>
<evidence type="ECO:0000256" key="7">
    <source>
        <dbReference type="ARBA" id="ARBA00022723"/>
    </source>
</evidence>
<dbReference type="InterPro" id="IPR023173">
    <property type="entry name" value="NADPH_Cyt_P450_Rdtase_alpha"/>
</dbReference>
<dbReference type="FunFam" id="3.40.50.80:FF:000001">
    <property type="entry name" value="NADPH--cytochrome P450 reductase 1"/>
    <property type="match status" value="1"/>
</dbReference>
<dbReference type="PROSITE" id="PS51384">
    <property type="entry name" value="FAD_FR"/>
    <property type="match status" value="1"/>
</dbReference>
<dbReference type="NCBIfam" id="NF004859">
    <property type="entry name" value="PRK06214.1"/>
    <property type="match status" value="1"/>
</dbReference>
<keyword evidence="7" id="KW-0479">Metal-binding</keyword>
<keyword evidence="5" id="KW-0285">Flavoprotein</keyword>
<dbReference type="InterPro" id="IPR017927">
    <property type="entry name" value="FAD-bd_FR_type"/>
</dbReference>
<dbReference type="Pfam" id="PF00667">
    <property type="entry name" value="FAD_binding_1"/>
    <property type="match status" value="1"/>
</dbReference>
<proteinExistence type="predicted"/>
<keyword evidence="6" id="KW-0288">FMN</keyword>
<dbReference type="GO" id="GO:0010181">
    <property type="term" value="F:FMN binding"/>
    <property type="evidence" value="ECO:0007669"/>
    <property type="project" value="TreeGrafter"/>
</dbReference>
<dbReference type="SUPFAM" id="SSF63380">
    <property type="entry name" value="Riboflavin synthase domain-like"/>
    <property type="match status" value="1"/>
</dbReference>
<evidence type="ECO:0000256" key="9">
    <source>
        <dbReference type="ARBA" id="ARBA00022857"/>
    </source>
</evidence>
<evidence type="ECO:0000256" key="8">
    <source>
        <dbReference type="ARBA" id="ARBA00022827"/>
    </source>
</evidence>
<name>A0A517P1W6_9BACT</name>
<evidence type="ECO:0000256" key="4">
    <source>
        <dbReference type="ARBA" id="ARBA00022485"/>
    </source>
</evidence>
<evidence type="ECO:0000313" key="19">
    <source>
        <dbReference type="Proteomes" id="UP000319817"/>
    </source>
</evidence>
<comment type="cofactor">
    <cofactor evidence="2">
        <name>FAD</name>
        <dbReference type="ChEBI" id="CHEBI:57692"/>
    </cofactor>
</comment>
<dbReference type="PROSITE" id="PS51656">
    <property type="entry name" value="4FE4S"/>
    <property type="match status" value="1"/>
</dbReference>
<dbReference type="InterPro" id="IPR003097">
    <property type="entry name" value="CysJ-like_FAD-binding"/>
</dbReference>
<keyword evidence="8" id="KW-0274">FAD</keyword>
<organism evidence="18 19">
    <name type="scientific">Stieleria marina</name>
    <dbReference type="NCBI Taxonomy" id="1930275"/>
    <lineage>
        <taxon>Bacteria</taxon>
        <taxon>Pseudomonadati</taxon>
        <taxon>Planctomycetota</taxon>
        <taxon>Planctomycetia</taxon>
        <taxon>Pirellulales</taxon>
        <taxon>Pirellulaceae</taxon>
        <taxon>Stieleria</taxon>
    </lineage>
</organism>
<evidence type="ECO:0000256" key="10">
    <source>
        <dbReference type="ARBA" id="ARBA00023002"/>
    </source>
</evidence>
<gene>
    <name evidence="18" type="primary">cysJ_1</name>
    <name evidence="18" type="ORF">K239x_53610</name>
</gene>
<evidence type="ECO:0000256" key="2">
    <source>
        <dbReference type="ARBA" id="ARBA00001974"/>
    </source>
</evidence>
<keyword evidence="12" id="KW-0411">Iron-sulfur</keyword>
<dbReference type="Gene3D" id="1.10.15.40">
    <property type="entry name" value="Electron transport complex subunit B, putative Fe-S cluster"/>
    <property type="match status" value="1"/>
</dbReference>
<evidence type="ECO:0000256" key="1">
    <source>
        <dbReference type="ARBA" id="ARBA00001917"/>
    </source>
</evidence>
<evidence type="ECO:0000256" key="14">
    <source>
        <dbReference type="ARBA" id="ARBA00052219"/>
    </source>
</evidence>
<dbReference type="CDD" id="cd06199">
    <property type="entry name" value="SiR"/>
    <property type="match status" value="1"/>
</dbReference>
<feature type="region of interest" description="Disordered" evidence="15">
    <location>
        <begin position="137"/>
        <end position="171"/>
    </location>
</feature>
<dbReference type="SUPFAM" id="SSF52343">
    <property type="entry name" value="Ferredoxin reductase-like, C-terminal NADP-linked domain"/>
    <property type="match status" value="1"/>
</dbReference>
<dbReference type="InterPro" id="IPR017938">
    <property type="entry name" value="Riboflavin_synthase-like_b-brl"/>
</dbReference>
<reference evidence="18 19" key="1">
    <citation type="submission" date="2019-02" db="EMBL/GenBank/DDBJ databases">
        <title>Deep-cultivation of Planctomycetes and their phenomic and genomic characterization uncovers novel biology.</title>
        <authorList>
            <person name="Wiegand S."/>
            <person name="Jogler M."/>
            <person name="Boedeker C."/>
            <person name="Pinto D."/>
            <person name="Vollmers J."/>
            <person name="Rivas-Marin E."/>
            <person name="Kohn T."/>
            <person name="Peeters S.H."/>
            <person name="Heuer A."/>
            <person name="Rast P."/>
            <person name="Oberbeckmann S."/>
            <person name="Bunk B."/>
            <person name="Jeske O."/>
            <person name="Meyerdierks A."/>
            <person name="Storesund J.E."/>
            <person name="Kallscheuer N."/>
            <person name="Luecker S."/>
            <person name="Lage O.M."/>
            <person name="Pohl T."/>
            <person name="Merkel B.J."/>
            <person name="Hornburger P."/>
            <person name="Mueller R.-W."/>
            <person name="Bruemmer F."/>
            <person name="Labrenz M."/>
            <person name="Spormann A.M."/>
            <person name="Op den Camp H."/>
            <person name="Overmann J."/>
            <person name="Amann R."/>
            <person name="Jetten M.S.M."/>
            <person name="Mascher T."/>
            <person name="Medema M.H."/>
            <person name="Devos D.P."/>
            <person name="Kaster A.-K."/>
            <person name="Ovreas L."/>
            <person name="Rohde M."/>
            <person name="Galperin M.Y."/>
            <person name="Jogler C."/>
        </authorList>
    </citation>
    <scope>NUCLEOTIDE SEQUENCE [LARGE SCALE GENOMIC DNA]</scope>
    <source>
        <strain evidence="18 19">K23_9</strain>
    </source>
</reference>
<evidence type="ECO:0000256" key="15">
    <source>
        <dbReference type="SAM" id="MobiDB-lite"/>
    </source>
</evidence>
<dbReference type="Gene3D" id="2.40.30.10">
    <property type="entry name" value="Translation factors"/>
    <property type="match status" value="1"/>
</dbReference>
<evidence type="ECO:0000256" key="11">
    <source>
        <dbReference type="ARBA" id="ARBA00023004"/>
    </source>
</evidence>
<dbReference type="Gene3D" id="3.40.50.80">
    <property type="entry name" value="Nucleotide-binding domain of ferredoxin-NADP reductase (FNR) module"/>
    <property type="match status" value="1"/>
</dbReference>
<feature type="compositionally biased region" description="Polar residues" evidence="15">
    <location>
        <begin position="148"/>
        <end position="171"/>
    </location>
</feature>
<feature type="domain" description="4Fe-4S" evidence="17">
    <location>
        <begin position="77"/>
        <end position="136"/>
    </location>
</feature>
<dbReference type="InterPro" id="IPR039261">
    <property type="entry name" value="FNR_nucleotide-bd"/>
</dbReference>
<dbReference type="GO" id="GO:0005829">
    <property type="term" value="C:cytosol"/>
    <property type="evidence" value="ECO:0007669"/>
    <property type="project" value="TreeGrafter"/>
</dbReference>
<sequence length="539" mass="57890">MSSLIPETAPFNEDQRAWLNGFFSGLMGIQDGQNPNAVMGAAGLSGTTLPIPETAEEEDFPWHDDSLPIVDRMELADGKPIQRRLMAAMAQLDCGSCGYICQTYAEAIAAGDEGNLTLCSPGGKETKQMVKKLLKEEGGGGASANGKPASNGSTASNGFAASNGESASPFSRSNPYVASLIESRSLNQEGSAKDTRHVAIDLAGSGLQYEVGDALGVFPRNCGELVAQVIDRIGADSELPVTSPTGPKSLRVALSDDYCLKEPSDELLESVLGRATDAETKTTLTSFLEDGVPDGFDVLDVLELTDCSELTATEFLEALDPLNPRLYSIASSMKSVGDEVHLTVGKVVYEREGRVRKGVASTMLADRVTEGGTVRVFVQPNHGGFTVPSDPSTPMIMVGPGTGIAPFLAFLQERDAAKSPGDNWLLFGDQHEAFDFLYEKELKSYAESGLLSRLDTAFSRDGDVKVYVQDRMREQAAELWKWLESGAHFYVCGDASRMAADVDRALVSIVENEGQLSAAEAKAYIKKLVDDKRYVRDVY</sequence>
<dbReference type="Gene3D" id="1.20.990.10">
    <property type="entry name" value="NADPH-cytochrome p450 Reductase, Chain A, domain 3"/>
    <property type="match status" value="1"/>
</dbReference>
<dbReference type="InterPro" id="IPR001709">
    <property type="entry name" value="Flavoprot_Pyr_Nucl_cyt_Rdtase"/>
</dbReference>
<keyword evidence="10 18" id="KW-0560">Oxidoreductase</keyword>
<dbReference type="Pfam" id="PF00175">
    <property type="entry name" value="NAD_binding_1"/>
    <property type="match status" value="1"/>
</dbReference>
<dbReference type="PRINTS" id="PR00371">
    <property type="entry name" value="FPNCR"/>
</dbReference>
<keyword evidence="11" id="KW-0408">Iron</keyword>